<reference evidence="2" key="2">
    <citation type="journal article" date="2015" name="Data Brief">
        <title>Shoot transcriptome of the giant reed, Arundo donax.</title>
        <authorList>
            <person name="Barrero R.A."/>
            <person name="Guerrero F.D."/>
            <person name="Moolhuijzen P."/>
            <person name="Goolsby J.A."/>
            <person name="Tidwell J."/>
            <person name="Bellgard S.E."/>
            <person name="Bellgard M.I."/>
        </authorList>
    </citation>
    <scope>NUCLEOTIDE SEQUENCE</scope>
    <source>
        <tissue evidence="2">Shoot tissue taken approximately 20 cm above the soil surface</tissue>
    </source>
</reference>
<accession>A0A0A9FNE8</accession>
<sequence>MLPTSNDVSSAFGTRPSSKSLLSLSGETTLEEESVPWTETSLGS</sequence>
<feature type="region of interest" description="Disordered" evidence="1">
    <location>
        <begin position="1"/>
        <end position="44"/>
    </location>
</feature>
<proteinExistence type="predicted"/>
<evidence type="ECO:0000256" key="1">
    <source>
        <dbReference type="SAM" id="MobiDB-lite"/>
    </source>
</evidence>
<feature type="compositionally biased region" description="Low complexity" evidence="1">
    <location>
        <begin position="17"/>
        <end position="28"/>
    </location>
</feature>
<name>A0A0A9FNE8_ARUDO</name>
<evidence type="ECO:0000313" key="2">
    <source>
        <dbReference type="EMBL" id="JAE11811.1"/>
    </source>
</evidence>
<dbReference type="EMBL" id="GBRH01186085">
    <property type="protein sequence ID" value="JAE11811.1"/>
    <property type="molecule type" value="Transcribed_RNA"/>
</dbReference>
<protein>
    <submittedName>
        <fullName evidence="2">Uncharacterized protein</fullName>
    </submittedName>
</protein>
<reference evidence="2" key="1">
    <citation type="submission" date="2014-09" db="EMBL/GenBank/DDBJ databases">
        <authorList>
            <person name="Magalhaes I.L.F."/>
            <person name="Oliveira U."/>
            <person name="Santos F.R."/>
            <person name="Vidigal T.H.D.A."/>
            <person name="Brescovit A.D."/>
            <person name="Santos A.J."/>
        </authorList>
    </citation>
    <scope>NUCLEOTIDE SEQUENCE</scope>
    <source>
        <tissue evidence="2">Shoot tissue taken approximately 20 cm above the soil surface</tissue>
    </source>
</reference>
<organism evidence="2">
    <name type="scientific">Arundo donax</name>
    <name type="common">Giant reed</name>
    <name type="synonym">Donax arundinaceus</name>
    <dbReference type="NCBI Taxonomy" id="35708"/>
    <lineage>
        <taxon>Eukaryota</taxon>
        <taxon>Viridiplantae</taxon>
        <taxon>Streptophyta</taxon>
        <taxon>Embryophyta</taxon>
        <taxon>Tracheophyta</taxon>
        <taxon>Spermatophyta</taxon>
        <taxon>Magnoliopsida</taxon>
        <taxon>Liliopsida</taxon>
        <taxon>Poales</taxon>
        <taxon>Poaceae</taxon>
        <taxon>PACMAD clade</taxon>
        <taxon>Arundinoideae</taxon>
        <taxon>Arundineae</taxon>
        <taxon>Arundo</taxon>
    </lineage>
</organism>
<dbReference type="AlphaFoldDB" id="A0A0A9FNE8"/>
<feature type="compositionally biased region" description="Polar residues" evidence="1">
    <location>
        <begin position="1"/>
        <end position="16"/>
    </location>
</feature>